<proteinExistence type="predicted"/>
<evidence type="ECO:0000313" key="1">
    <source>
        <dbReference type="EMBL" id="NHN86706.1"/>
    </source>
</evidence>
<name>A0ABX0JW02_9PROT</name>
<dbReference type="RefSeq" id="WP_173585033.1">
    <property type="nucleotide sequence ID" value="NZ_WOTB01000046.1"/>
</dbReference>
<protein>
    <recommendedName>
        <fullName evidence="3">Transposase</fullName>
    </recommendedName>
</protein>
<gene>
    <name evidence="1" type="ORF">GOB93_19055</name>
</gene>
<evidence type="ECO:0000313" key="2">
    <source>
        <dbReference type="Proteomes" id="UP000635278"/>
    </source>
</evidence>
<dbReference type="Proteomes" id="UP000635278">
    <property type="component" value="Unassembled WGS sequence"/>
</dbReference>
<dbReference type="EMBL" id="WOTB01000046">
    <property type="protein sequence ID" value="NHN86706.1"/>
    <property type="molecule type" value="Genomic_DNA"/>
</dbReference>
<sequence>MVWHHTDAFVALAAEVVFGVTRGKRGRPAGLRTVTWVRLATCVVMLQTNWLLGTTGKKPAFFVAPAVSA</sequence>
<reference evidence="1 2" key="1">
    <citation type="journal article" date="2020" name="Int. J. Syst. Evol. Microbiol.">
        <title>Novel acetic acid bacteria from cider fermentations: Acetobacter conturbans sp. nov. and Acetobacter fallax sp. nov.</title>
        <authorList>
            <person name="Sombolestani A.S."/>
            <person name="Cleenwerck I."/>
            <person name="Cnockaert M."/>
            <person name="Borremans W."/>
            <person name="Wieme A.D."/>
            <person name="De Vuyst L."/>
            <person name="Vandamme P."/>
        </authorList>
    </citation>
    <scope>NUCLEOTIDE SEQUENCE [LARGE SCALE GENOMIC DNA]</scope>
    <source>
        <strain evidence="1 2">LMG 30640</strain>
    </source>
</reference>
<evidence type="ECO:0008006" key="3">
    <source>
        <dbReference type="Google" id="ProtNLM"/>
    </source>
</evidence>
<keyword evidence="2" id="KW-1185">Reference proteome</keyword>
<comment type="caution">
    <text evidence="1">The sequence shown here is derived from an EMBL/GenBank/DDBJ whole genome shotgun (WGS) entry which is preliminary data.</text>
</comment>
<accession>A0ABX0JW02</accession>
<organism evidence="1 2">
    <name type="scientific">Acetobacter musti</name>
    <dbReference type="NCBI Taxonomy" id="864732"/>
    <lineage>
        <taxon>Bacteria</taxon>
        <taxon>Pseudomonadati</taxon>
        <taxon>Pseudomonadota</taxon>
        <taxon>Alphaproteobacteria</taxon>
        <taxon>Acetobacterales</taxon>
        <taxon>Acetobacteraceae</taxon>
        <taxon>Acetobacter</taxon>
    </lineage>
</organism>